<comment type="caution">
    <text evidence="5">The sequence shown here is derived from an EMBL/GenBank/DDBJ whole genome shotgun (WGS) entry which is preliminary data.</text>
</comment>
<feature type="domain" description="K Homology" evidence="4">
    <location>
        <begin position="205"/>
        <end position="280"/>
    </location>
</feature>
<dbReference type="InterPro" id="IPR004087">
    <property type="entry name" value="KH_dom"/>
</dbReference>
<gene>
    <name evidence="5" type="ORF">NE237_022392</name>
</gene>
<dbReference type="CDD" id="cd22459">
    <property type="entry name" value="KH-I_PEPPER_rpt1_like"/>
    <property type="match status" value="2"/>
</dbReference>
<sequence>MESSHVPKRSFDASTIDRSEPNGGGSASSTKRRHHSSSSSSASSISFKPPPPPLKLSAGETLFRILCPAVKTGGVIGKGGAIIRQFREETGAKIRIDESVAGCDERVILIVAETLKKKKENGNGDGNSNNNGGGEKDSEELGNSNNLNSGEEDASPAQLALVRVFERMLKVDEERLGVSGDSEDGQEKEKEKDEKTANAGAIVGTSVVCRLLAPSNQVGCVLGRGGKIVEKIRQSSGAQIRILPKDHIPACASPGDELIQLTGTFSAVKKALLSVSNCLQDNPKTDAANSAAKPLGAVLRGTGMPTQVDPFPQRGYVSGLHVVDYHSRGSSVPGPESIGAGHRKVVEEEVIFRLLCQIDKVGSLIGKGGSIIRALQSETGASIKIADAAPDSDERVVLISARETSEQKHSPAQEAVLRVHSRIAEIGFEPGAAVVARLLVQSQQVGCVLGKGGTIVVEMRRATGASIRVFGKEQVPKCGGQTDDVVQVIGSLQSVQDALFYITSRLRETIFPIKPPLPSVGAAYFSAGMETPPPMFRSRHDPSSPGHYPSTLGLSHALDRPTVSSQPIDRQPTLSHGMDHSGIVNLDRIPYPYGSERSGHGPSFDRSSSPRSWPSQLISSGNPRGGVDTGTGLAPRNGLSGSGGQSAVVTSTTIEVVVPQTLLSNIYGENNSNLNQIRQISGAKLSFFVDRPLLDCLWSYLKYHEWKGSENKHLEFETTCISSRNQPSTSVLASVLGGDRSEDHFASHYLRIIPKRADLEEDDNLGLLSGDGNSANKGALPSESANQTVDPTVTTPSASFSSAQLTALGFFFSAVEIHFHVPRCGSHSGSMASSKASLRTYKKKHHGMGYGLVSNISHEWMSARVIVE</sequence>
<reference evidence="5" key="1">
    <citation type="journal article" date="2023" name="Plant J.">
        <title>The genome of the king protea, Protea cynaroides.</title>
        <authorList>
            <person name="Chang J."/>
            <person name="Duong T.A."/>
            <person name="Schoeman C."/>
            <person name="Ma X."/>
            <person name="Roodt D."/>
            <person name="Barker N."/>
            <person name="Li Z."/>
            <person name="Van de Peer Y."/>
            <person name="Mizrachi E."/>
        </authorList>
    </citation>
    <scope>NUCLEOTIDE SEQUENCE</scope>
    <source>
        <tissue evidence="5">Young leaves</tissue>
    </source>
</reference>
<dbReference type="SUPFAM" id="SSF54791">
    <property type="entry name" value="Eukaryotic type KH-domain (KH-domain type I)"/>
    <property type="match status" value="4"/>
</dbReference>
<organism evidence="5 6">
    <name type="scientific">Protea cynaroides</name>
    <dbReference type="NCBI Taxonomy" id="273540"/>
    <lineage>
        <taxon>Eukaryota</taxon>
        <taxon>Viridiplantae</taxon>
        <taxon>Streptophyta</taxon>
        <taxon>Embryophyta</taxon>
        <taxon>Tracheophyta</taxon>
        <taxon>Spermatophyta</taxon>
        <taxon>Magnoliopsida</taxon>
        <taxon>Proteales</taxon>
        <taxon>Proteaceae</taxon>
        <taxon>Protea</taxon>
    </lineage>
</organism>
<evidence type="ECO:0000313" key="6">
    <source>
        <dbReference type="Proteomes" id="UP001141806"/>
    </source>
</evidence>
<feature type="region of interest" description="Disordered" evidence="3">
    <location>
        <begin position="533"/>
        <end position="644"/>
    </location>
</feature>
<dbReference type="AlphaFoldDB" id="A0A9Q0HCZ2"/>
<keyword evidence="6" id="KW-1185">Reference proteome</keyword>
<dbReference type="PANTHER" id="PTHR10288">
    <property type="entry name" value="KH DOMAIN CONTAINING RNA BINDING PROTEIN"/>
    <property type="match status" value="1"/>
</dbReference>
<dbReference type="InterPro" id="IPR004088">
    <property type="entry name" value="KH_dom_type_1"/>
</dbReference>
<name>A0A9Q0HCZ2_9MAGN</name>
<feature type="domain" description="K Homology" evidence="4">
    <location>
        <begin position="348"/>
        <end position="424"/>
    </location>
</feature>
<dbReference type="EMBL" id="JAMYWD010000008">
    <property type="protein sequence ID" value="KAJ4962453.1"/>
    <property type="molecule type" value="Genomic_DNA"/>
</dbReference>
<dbReference type="PROSITE" id="PS50084">
    <property type="entry name" value="KH_TYPE_1"/>
    <property type="match status" value="5"/>
</dbReference>
<feature type="compositionally biased region" description="Low complexity" evidence="3">
    <location>
        <begin position="37"/>
        <end position="47"/>
    </location>
</feature>
<proteinExistence type="predicted"/>
<feature type="domain" description="K Homology" evidence="4">
    <location>
        <begin position="432"/>
        <end position="507"/>
    </location>
</feature>
<evidence type="ECO:0000256" key="3">
    <source>
        <dbReference type="SAM" id="MobiDB-lite"/>
    </source>
</evidence>
<feature type="region of interest" description="Disordered" evidence="3">
    <location>
        <begin position="768"/>
        <end position="793"/>
    </location>
</feature>
<evidence type="ECO:0000313" key="5">
    <source>
        <dbReference type="EMBL" id="KAJ4962453.1"/>
    </source>
</evidence>
<dbReference type="CDD" id="cd22460">
    <property type="entry name" value="KH-I_PEPPER_rpt2_like"/>
    <property type="match status" value="2"/>
</dbReference>
<keyword evidence="2" id="KW-0694">RNA-binding</keyword>
<feature type="compositionally biased region" description="Basic and acidic residues" evidence="3">
    <location>
        <begin position="185"/>
        <end position="196"/>
    </location>
</feature>
<dbReference type="SMART" id="SM00322">
    <property type="entry name" value="KH"/>
    <property type="match status" value="5"/>
</dbReference>
<dbReference type="Pfam" id="PF00013">
    <property type="entry name" value="KH_1"/>
    <property type="match status" value="4"/>
</dbReference>
<evidence type="ECO:0000256" key="1">
    <source>
        <dbReference type="ARBA" id="ARBA00022737"/>
    </source>
</evidence>
<evidence type="ECO:0000256" key="2">
    <source>
        <dbReference type="PROSITE-ProRule" id="PRU00117"/>
    </source>
</evidence>
<feature type="compositionally biased region" description="Polar residues" evidence="3">
    <location>
        <begin position="605"/>
        <end position="622"/>
    </location>
</feature>
<feature type="compositionally biased region" description="Polar residues" evidence="3">
    <location>
        <begin position="562"/>
        <end position="574"/>
    </location>
</feature>
<keyword evidence="1" id="KW-0677">Repeat</keyword>
<accession>A0A9Q0HCZ2</accession>
<dbReference type="InterPro" id="IPR036612">
    <property type="entry name" value="KH_dom_type_1_sf"/>
</dbReference>
<feature type="region of interest" description="Disordered" evidence="3">
    <location>
        <begin position="119"/>
        <end position="155"/>
    </location>
</feature>
<dbReference type="Proteomes" id="UP001141806">
    <property type="component" value="Unassembled WGS sequence"/>
</dbReference>
<dbReference type="Gene3D" id="3.30.1370.10">
    <property type="entry name" value="K Homology domain, type 1"/>
    <property type="match status" value="2"/>
</dbReference>
<feature type="domain" description="K Homology" evidence="4">
    <location>
        <begin position="59"/>
        <end position="119"/>
    </location>
</feature>
<feature type="region of interest" description="Disordered" evidence="3">
    <location>
        <begin position="176"/>
        <end position="197"/>
    </location>
</feature>
<evidence type="ECO:0000259" key="4">
    <source>
        <dbReference type="SMART" id="SM00322"/>
    </source>
</evidence>
<feature type="domain" description="K Homology" evidence="4">
    <location>
        <begin position="650"/>
        <end position="737"/>
    </location>
</feature>
<feature type="compositionally biased region" description="Polar residues" evidence="3">
    <location>
        <begin position="783"/>
        <end position="793"/>
    </location>
</feature>
<dbReference type="Gene3D" id="3.30.310.210">
    <property type="match status" value="1"/>
</dbReference>
<feature type="region of interest" description="Disordered" evidence="3">
    <location>
        <begin position="1"/>
        <end position="52"/>
    </location>
</feature>
<dbReference type="OrthoDB" id="442947at2759"/>
<feature type="compositionally biased region" description="Basic and acidic residues" evidence="3">
    <location>
        <begin position="9"/>
        <end position="20"/>
    </location>
</feature>
<protein>
    <recommendedName>
        <fullName evidence="4">K Homology domain-containing protein</fullName>
    </recommendedName>
</protein>
<dbReference type="GO" id="GO:0003723">
    <property type="term" value="F:RNA binding"/>
    <property type="evidence" value="ECO:0007669"/>
    <property type="project" value="UniProtKB-UniRule"/>
</dbReference>